<dbReference type="Proteomes" id="UP001246858">
    <property type="component" value="Unassembled WGS sequence"/>
</dbReference>
<reference evidence="1" key="1">
    <citation type="submission" date="2023-07" db="EMBL/GenBank/DDBJ databases">
        <title>Sorghum-associated microbial communities from plants grown in Nebraska, USA.</title>
        <authorList>
            <person name="Schachtman D."/>
        </authorList>
    </citation>
    <scope>NUCLEOTIDE SEQUENCE</scope>
    <source>
        <strain evidence="1">2697</strain>
    </source>
</reference>
<evidence type="ECO:0000313" key="1">
    <source>
        <dbReference type="EMBL" id="MDR6784517.1"/>
    </source>
</evidence>
<protein>
    <submittedName>
        <fullName evidence="1">Uncharacterized protein</fullName>
    </submittedName>
</protein>
<organism evidence="1 2">
    <name type="scientific">Pedobacter africanus</name>
    <dbReference type="NCBI Taxonomy" id="151894"/>
    <lineage>
        <taxon>Bacteria</taxon>
        <taxon>Pseudomonadati</taxon>
        <taxon>Bacteroidota</taxon>
        <taxon>Sphingobacteriia</taxon>
        <taxon>Sphingobacteriales</taxon>
        <taxon>Sphingobacteriaceae</taxon>
        <taxon>Pedobacter</taxon>
    </lineage>
</organism>
<proteinExistence type="predicted"/>
<evidence type="ECO:0000313" key="2">
    <source>
        <dbReference type="Proteomes" id="UP001246858"/>
    </source>
</evidence>
<sequence>MTKYIFFIVLAGLLASNGSHAQLPAKTDKAVTTPTVESAPADEPKPFDKFFKPAMKVTPGVFPVYQDGNKYFLELSAALLNSDVLILGDVARGYASNISRSSGVVRFSLGSGNVLNVTRAVYKEASSPDFNGGIEELVQKSNLEPVSFVVPIIALGKTKGSYLVDITKQLMDGGDFFSFKEVSSLSSPDPSRSSVQKVTAAGDAVVFSVLRTQTVPGQSVNGSKPIDRAMAYVLNLVIQRLPSRPMPVREADARIGFNNVNYNDFGKSPYGVRNVKVITKWNLEPKSADYKKYASGKLVDPLKPIQVFIDPATPTVFVPYLKKAVEQWNVAFRAAGFSNALVIASGNQENWLSYGKILINWGNASRGTVTNTVVDPRTGEILAGKINIDVNVSDELLASYFAKCGFKDPRIMKDLYNPEVRGEIMEWKVAQGLGELLGMVPNLRGSAAYTISQLRSGSWLNAHSISASVTDDTQFNFVVQPEDQVETRNLMPRVSVYDKMAIGWGYRIFSDRLAEKKATGALKINNAELLFLDENNSDPFTRKGDLSNDHLAASELGMKNIQRYYPQLEQLTAAMAGGDEEWKKFKLIAKAYQISYQLYTDNVLSYIGGKSVRPVLRNYNEQGTVYTPKADQKKAMLLLNTWLFEGAPDWMQSKRMNLLNEESETIKMGKSAQDALRKFITPELLNNLIQAEYALGKAAYTVSDLFDDIDHYIFRDFNTTEPVNDTRMLLQMNFIYDLTAAVKKNDITAGLSESSQVLHLYFIRTMKQLGELAAKHQDAAAREKYQMIKQKIERDFGQKVS</sequence>
<dbReference type="EMBL" id="JAVDTF010000002">
    <property type="protein sequence ID" value="MDR6784517.1"/>
    <property type="molecule type" value="Genomic_DNA"/>
</dbReference>
<keyword evidence="2" id="KW-1185">Reference proteome</keyword>
<comment type="caution">
    <text evidence="1">The sequence shown here is derived from an EMBL/GenBank/DDBJ whole genome shotgun (WGS) entry which is preliminary data.</text>
</comment>
<accession>A0ACC6KZC3</accession>
<gene>
    <name evidence="1" type="ORF">J2X78_003082</name>
</gene>
<name>A0ACC6KZC3_9SPHI</name>